<proteinExistence type="predicted"/>
<sequence length="62" mass="7128">MSEPTYAIHVLDTLKSSYHCSYNEAMVRGQTISRSRGFTKIDDRTIAFFDKEGSLKVLVQRE</sequence>
<dbReference type="Proteomes" id="UP000655883">
    <property type="component" value="Segment"/>
</dbReference>
<gene>
    <name evidence="1" type="ORF">EVB97_141</name>
</gene>
<accession>A0A7S5UXC6</accession>
<evidence type="ECO:0000313" key="1">
    <source>
        <dbReference type="EMBL" id="QIG72699.1"/>
    </source>
</evidence>
<evidence type="ECO:0000313" key="2">
    <source>
        <dbReference type="Proteomes" id="UP000655883"/>
    </source>
</evidence>
<name>A0A7S5UXC6_9CAUD</name>
<keyword evidence="2" id="KW-1185">Reference proteome</keyword>
<protein>
    <submittedName>
        <fullName evidence="1">Uncharacterized protein</fullName>
    </submittedName>
</protein>
<organism evidence="1 2">
    <name type="scientific">Rhizobium phage RHph_Y65</name>
    <dbReference type="NCBI Taxonomy" id="2509785"/>
    <lineage>
        <taxon>Viruses</taxon>
        <taxon>Duplodnaviria</taxon>
        <taxon>Heunggongvirae</taxon>
        <taxon>Uroviricota</taxon>
        <taxon>Caudoviricetes</taxon>
        <taxon>Kleczkowskaviridae</taxon>
        <taxon>Cuauhnahuacvirus</taxon>
        <taxon>Cuauhnahuacvirus Y65</taxon>
    </lineage>
</organism>
<reference evidence="1 2" key="1">
    <citation type="submission" date="2020-01" db="EMBL/GenBank/DDBJ databases">
        <title>Patterns of diversity and host range of bacteriophage communities associated with bean-nodulatin bacteria.</title>
        <authorList>
            <person name="Vann Cauwenberghe J."/>
            <person name="Santamaria R.I."/>
            <person name="Bustos P."/>
            <person name="Juarez S."/>
            <person name="Gonzalez V."/>
        </authorList>
    </citation>
    <scope>NUCLEOTIDE SEQUENCE [LARGE SCALE GENOMIC DNA]</scope>
    <source>
        <strain evidence="2">RHph</strain>
    </source>
</reference>
<dbReference type="EMBL" id="MN988525">
    <property type="protein sequence ID" value="QIG72699.1"/>
    <property type="molecule type" value="Genomic_DNA"/>
</dbReference>